<dbReference type="EC" id="6.3.2.10" evidence="10 11"/>
<gene>
    <name evidence="10" type="primary">murF</name>
    <name evidence="15" type="ORF">EJO69_00495</name>
</gene>
<dbReference type="InterPro" id="IPR051046">
    <property type="entry name" value="MurCDEF_CellWall_CoF430Synth"/>
</dbReference>
<dbReference type="AlphaFoldDB" id="A0A3Q8WSC5"/>
<evidence type="ECO:0000256" key="9">
    <source>
        <dbReference type="ARBA" id="ARBA00023316"/>
    </source>
</evidence>
<keyword evidence="16" id="KW-1185">Reference proteome</keyword>
<evidence type="ECO:0000259" key="13">
    <source>
        <dbReference type="Pfam" id="PF02875"/>
    </source>
</evidence>
<evidence type="ECO:0000256" key="10">
    <source>
        <dbReference type="HAMAP-Rule" id="MF_02019"/>
    </source>
</evidence>
<evidence type="ECO:0000256" key="6">
    <source>
        <dbReference type="ARBA" id="ARBA00022960"/>
    </source>
</evidence>
<dbReference type="InterPro" id="IPR036565">
    <property type="entry name" value="Mur-like_cat_sf"/>
</dbReference>
<dbReference type="RefSeq" id="WP_126037769.1">
    <property type="nucleotide sequence ID" value="NZ_CP034438.1"/>
</dbReference>
<dbReference type="Gene3D" id="3.90.190.20">
    <property type="entry name" value="Mur ligase, C-terminal domain"/>
    <property type="match status" value="1"/>
</dbReference>
<evidence type="ECO:0000313" key="16">
    <source>
        <dbReference type="Proteomes" id="UP000270021"/>
    </source>
</evidence>
<dbReference type="OrthoDB" id="9800958at2"/>
<dbReference type="UniPathway" id="UPA00219"/>
<evidence type="ECO:0000256" key="1">
    <source>
        <dbReference type="ARBA" id="ARBA00022490"/>
    </source>
</evidence>
<proteinExistence type="inferred from homology"/>
<evidence type="ECO:0000256" key="11">
    <source>
        <dbReference type="RuleBase" id="RU004136"/>
    </source>
</evidence>
<comment type="subcellular location">
    <subcellularLocation>
        <location evidence="10 11">Cytoplasm</location>
    </subcellularLocation>
</comment>
<accession>A0A3Q8WSC5</accession>
<keyword evidence="2 10" id="KW-0436">Ligase</keyword>
<evidence type="ECO:0000259" key="14">
    <source>
        <dbReference type="Pfam" id="PF08245"/>
    </source>
</evidence>
<dbReference type="Proteomes" id="UP000270021">
    <property type="component" value="Chromosome"/>
</dbReference>
<dbReference type="PANTHER" id="PTHR43024">
    <property type="entry name" value="UDP-N-ACETYLMURAMOYL-TRIPEPTIDE--D-ALANYL-D-ALANINE LIGASE"/>
    <property type="match status" value="1"/>
</dbReference>
<dbReference type="GO" id="GO:0009252">
    <property type="term" value="P:peptidoglycan biosynthetic process"/>
    <property type="evidence" value="ECO:0007669"/>
    <property type="project" value="UniProtKB-UniRule"/>
</dbReference>
<comment type="similarity">
    <text evidence="10">Belongs to the MurCDEF family. MurF subfamily.</text>
</comment>
<evidence type="ECO:0000256" key="8">
    <source>
        <dbReference type="ARBA" id="ARBA00023306"/>
    </source>
</evidence>
<dbReference type="InterPro" id="IPR013221">
    <property type="entry name" value="Mur_ligase_cen"/>
</dbReference>
<reference evidence="15 16" key="1">
    <citation type="submission" date="2018-12" db="EMBL/GenBank/DDBJ databases">
        <title>Complete genome sequence of Flaviflexus salsibiostraticola KCTC 33148.</title>
        <authorList>
            <person name="Bae J.-W."/>
        </authorList>
    </citation>
    <scope>NUCLEOTIDE SEQUENCE [LARGE SCALE GENOMIC DNA]</scope>
    <source>
        <strain evidence="15 16">KCTC 33148</strain>
    </source>
</reference>
<dbReference type="GO" id="GO:0071555">
    <property type="term" value="P:cell wall organization"/>
    <property type="evidence" value="ECO:0007669"/>
    <property type="project" value="UniProtKB-KW"/>
</dbReference>
<dbReference type="InterPro" id="IPR005863">
    <property type="entry name" value="UDP-N-AcMur_synth"/>
</dbReference>
<keyword evidence="9 10" id="KW-0961">Cell wall biogenesis/degradation</keyword>
<dbReference type="GO" id="GO:0051301">
    <property type="term" value="P:cell division"/>
    <property type="evidence" value="ECO:0007669"/>
    <property type="project" value="UniProtKB-KW"/>
</dbReference>
<comment type="catalytic activity">
    <reaction evidence="10 11">
        <text>D-alanyl-D-alanine + UDP-N-acetyl-alpha-D-muramoyl-L-alanyl-gamma-D-glutamyl-meso-2,6-diaminopimelate + ATP = UDP-N-acetyl-alpha-D-muramoyl-L-alanyl-gamma-D-glutamyl-meso-2,6-diaminopimeloyl-D-alanyl-D-alanine + ADP + phosphate + H(+)</text>
        <dbReference type="Rhea" id="RHEA:28374"/>
        <dbReference type="ChEBI" id="CHEBI:15378"/>
        <dbReference type="ChEBI" id="CHEBI:30616"/>
        <dbReference type="ChEBI" id="CHEBI:43474"/>
        <dbReference type="ChEBI" id="CHEBI:57822"/>
        <dbReference type="ChEBI" id="CHEBI:61386"/>
        <dbReference type="ChEBI" id="CHEBI:83905"/>
        <dbReference type="ChEBI" id="CHEBI:456216"/>
        <dbReference type="EC" id="6.3.2.10"/>
    </reaction>
</comment>
<dbReference type="GO" id="GO:0047480">
    <property type="term" value="F:UDP-N-acetylmuramoyl-tripeptide-D-alanyl-D-alanine ligase activity"/>
    <property type="evidence" value="ECO:0007669"/>
    <property type="project" value="UniProtKB-UniRule"/>
</dbReference>
<dbReference type="GO" id="GO:0008360">
    <property type="term" value="P:regulation of cell shape"/>
    <property type="evidence" value="ECO:0007669"/>
    <property type="project" value="UniProtKB-KW"/>
</dbReference>
<keyword evidence="6 10" id="KW-0133">Cell shape</keyword>
<dbReference type="Gene3D" id="3.40.1190.10">
    <property type="entry name" value="Mur-like, catalytic domain"/>
    <property type="match status" value="1"/>
</dbReference>
<dbReference type="KEGG" id="fsl:EJO69_00495"/>
<comment type="pathway">
    <text evidence="10 11">Cell wall biogenesis; peptidoglycan biosynthesis.</text>
</comment>
<dbReference type="SUPFAM" id="SSF63418">
    <property type="entry name" value="MurE/MurF N-terminal domain"/>
    <property type="match status" value="1"/>
</dbReference>
<keyword evidence="1 10" id="KW-0963">Cytoplasm</keyword>
<sequence>MIPLSLARTAIAACGTLLADGHGEDEVRAVTIDSRSITGGELFVAITGDRVDGHDYAKQALDAGATGVLIENDERALATGADPARLIRVPSTQDGLGLLAKDSLARIRQIASPLVVGVTGSVGKTTTKDLLASVLAGRGPIIAPPGSFNNELGLPLTVLRADETTATLVLEMGADRIGNLEHLTSIAPLDIGAVLAVARAHLGEFGGIENVAKAKSELVSGILPGGTAVLNADDHRVRAMSAKASTVLTFSASGNGDVFASDIVVGADGRASFTLHHSGSSARVDLGLVGEHHVSNALAAAAVALAAGLPLDEIAAGLSGLGASSPHRMDVWSAGDLTVIDDSYNANPDSMRAGLRALAQLTGEGRSLAVLGAMLELGEDSDREHEAIGREVAALGIDTLIAVDAPSLAAGARSAGVETLEAASVSEAWPLLLERADSGTILFKGSNGSKIWQLADRLKEQLC</sequence>
<evidence type="ECO:0000256" key="3">
    <source>
        <dbReference type="ARBA" id="ARBA00022618"/>
    </source>
</evidence>
<keyword evidence="5 10" id="KW-0067">ATP-binding</keyword>
<comment type="function">
    <text evidence="10 11">Involved in cell wall formation. Catalyzes the final step in the synthesis of UDP-N-acetylmuramoyl-pentapeptide, the precursor of murein.</text>
</comment>
<dbReference type="InterPro" id="IPR000713">
    <property type="entry name" value="Mur_ligase_N"/>
</dbReference>
<feature type="domain" description="Mur ligase C-terminal" evidence="13">
    <location>
        <begin position="327"/>
        <end position="446"/>
    </location>
</feature>
<dbReference type="Pfam" id="PF01225">
    <property type="entry name" value="Mur_ligase"/>
    <property type="match status" value="1"/>
</dbReference>
<organism evidence="15 16">
    <name type="scientific">Flaviflexus salsibiostraticola</name>
    <dbReference type="NCBI Taxonomy" id="1282737"/>
    <lineage>
        <taxon>Bacteria</taxon>
        <taxon>Bacillati</taxon>
        <taxon>Actinomycetota</taxon>
        <taxon>Actinomycetes</taxon>
        <taxon>Actinomycetales</taxon>
        <taxon>Actinomycetaceae</taxon>
        <taxon>Flaviflexus</taxon>
    </lineage>
</organism>
<evidence type="ECO:0000256" key="7">
    <source>
        <dbReference type="ARBA" id="ARBA00022984"/>
    </source>
</evidence>
<dbReference type="Gene3D" id="3.40.1390.10">
    <property type="entry name" value="MurE/MurF, N-terminal domain"/>
    <property type="match status" value="1"/>
</dbReference>
<dbReference type="GO" id="GO:0005524">
    <property type="term" value="F:ATP binding"/>
    <property type="evidence" value="ECO:0007669"/>
    <property type="project" value="UniProtKB-UniRule"/>
</dbReference>
<dbReference type="SUPFAM" id="SSF53623">
    <property type="entry name" value="MurD-like peptide ligases, catalytic domain"/>
    <property type="match status" value="1"/>
</dbReference>
<feature type="binding site" evidence="10">
    <location>
        <begin position="120"/>
        <end position="126"/>
    </location>
    <ligand>
        <name>ATP</name>
        <dbReference type="ChEBI" id="CHEBI:30616"/>
    </ligand>
</feature>
<keyword evidence="7 10" id="KW-0573">Peptidoglycan synthesis</keyword>
<dbReference type="SUPFAM" id="SSF53244">
    <property type="entry name" value="MurD-like peptide ligases, peptide-binding domain"/>
    <property type="match status" value="1"/>
</dbReference>
<keyword evidence="8 10" id="KW-0131">Cell cycle</keyword>
<evidence type="ECO:0000256" key="2">
    <source>
        <dbReference type="ARBA" id="ARBA00022598"/>
    </source>
</evidence>
<keyword evidence="3 10" id="KW-0132">Cell division</keyword>
<dbReference type="HAMAP" id="MF_02019">
    <property type="entry name" value="MurF"/>
    <property type="match status" value="1"/>
</dbReference>
<dbReference type="EMBL" id="CP034438">
    <property type="protein sequence ID" value="AZN28945.1"/>
    <property type="molecule type" value="Genomic_DNA"/>
</dbReference>
<protein>
    <recommendedName>
        <fullName evidence="10 11">UDP-N-acetylmuramoyl-tripeptide--D-alanyl-D-alanine ligase</fullName>
        <ecNumber evidence="10 11">6.3.2.10</ecNumber>
    </recommendedName>
    <alternativeName>
        <fullName evidence="10">D-alanyl-D-alanine-adding enzyme</fullName>
    </alternativeName>
</protein>
<dbReference type="InterPro" id="IPR004101">
    <property type="entry name" value="Mur_ligase_C"/>
</dbReference>
<keyword evidence="4 10" id="KW-0547">Nucleotide-binding</keyword>
<feature type="domain" description="Mur ligase N-terminal catalytic" evidence="12">
    <location>
        <begin position="27"/>
        <end position="101"/>
    </location>
</feature>
<evidence type="ECO:0000313" key="15">
    <source>
        <dbReference type="EMBL" id="AZN28945.1"/>
    </source>
</evidence>
<dbReference type="PANTHER" id="PTHR43024:SF1">
    <property type="entry name" value="UDP-N-ACETYLMURAMOYL-TRIPEPTIDE--D-ALANYL-D-ALANINE LIGASE"/>
    <property type="match status" value="1"/>
</dbReference>
<dbReference type="Pfam" id="PF08245">
    <property type="entry name" value="Mur_ligase_M"/>
    <property type="match status" value="1"/>
</dbReference>
<evidence type="ECO:0000256" key="4">
    <source>
        <dbReference type="ARBA" id="ARBA00022741"/>
    </source>
</evidence>
<dbReference type="NCBIfam" id="TIGR01143">
    <property type="entry name" value="murF"/>
    <property type="match status" value="1"/>
</dbReference>
<evidence type="ECO:0000256" key="5">
    <source>
        <dbReference type="ARBA" id="ARBA00022840"/>
    </source>
</evidence>
<feature type="domain" description="Mur ligase central" evidence="14">
    <location>
        <begin position="118"/>
        <end position="304"/>
    </location>
</feature>
<dbReference type="GO" id="GO:0008766">
    <property type="term" value="F:UDP-N-acetylmuramoylalanyl-D-glutamyl-2,6-diaminopimelate-D-alanyl-D-alanine ligase activity"/>
    <property type="evidence" value="ECO:0007669"/>
    <property type="project" value="RHEA"/>
</dbReference>
<dbReference type="InterPro" id="IPR036615">
    <property type="entry name" value="Mur_ligase_C_dom_sf"/>
</dbReference>
<evidence type="ECO:0000259" key="12">
    <source>
        <dbReference type="Pfam" id="PF01225"/>
    </source>
</evidence>
<dbReference type="GO" id="GO:0005737">
    <property type="term" value="C:cytoplasm"/>
    <property type="evidence" value="ECO:0007669"/>
    <property type="project" value="UniProtKB-SubCell"/>
</dbReference>
<dbReference type="InterPro" id="IPR035911">
    <property type="entry name" value="MurE/MurF_N"/>
</dbReference>
<name>A0A3Q8WSC5_9ACTO</name>
<dbReference type="Pfam" id="PF02875">
    <property type="entry name" value="Mur_ligase_C"/>
    <property type="match status" value="1"/>
</dbReference>